<organism evidence="1 2">
    <name type="scientific">Pseudomonas fluorescens</name>
    <dbReference type="NCBI Taxonomy" id="294"/>
    <lineage>
        <taxon>Bacteria</taxon>
        <taxon>Pseudomonadati</taxon>
        <taxon>Pseudomonadota</taxon>
        <taxon>Gammaproteobacteria</taxon>
        <taxon>Pseudomonadales</taxon>
        <taxon>Pseudomonadaceae</taxon>
        <taxon>Pseudomonas</taxon>
    </lineage>
</organism>
<dbReference type="InterPro" id="IPR011009">
    <property type="entry name" value="Kinase-like_dom_sf"/>
</dbReference>
<reference evidence="1 2" key="1">
    <citation type="submission" date="2019-09" db="EMBL/GenBank/DDBJ databases">
        <authorList>
            <person name="Chandra G."/>
            <person name="Truman W A."/>
        </authorList>
    </citation>
    <scope>NUCLEOTIDE SEQUENCE [LARGE SCALE GENOMIC DNA]</scope>
    <source>
        <strain evidence="1">PS880</strain>
    </source>
</reference>
<gene>
    <name evidence="1" type="ORF">PS880_03010</name>
</gene>
<name>A0A5E7KZN0_PSEFL</name>
<dbReference type="EMBL" id="CABVIH010000014">
    <property type="protein sequence ID" value="VVP04858.1"/>
    <property type="molecule type" value="Genomic_DNA"/>
</dbReference>
<evidence type="ECO:0000313" key="1">
    <source>
        <dbReference type="EMBL" id="VVP04858.1"/>
    </source>
</evidence>
<proteinExistence type="predicted"/>
<dbReference type="SUPFAM" id="SSF56112">
    <property type="entry name" value="Protein kinase-like (PK-like)"/>
    <property type="match status" value="1"/>
</dbReference>
<dbReference type="Proteomes" id="UP000375525">
    <property type="component" value="Unassembled WGS sequence"/>
</dbReference>
<dbReference type="RefSeq" id="WP_150780380.1">
    <property type="nucleotide sequence ID" value="NZ_CABVIH010000014.1"/>
</dbReference>
<evidence type="ECO:0000313" key="2">
    <source>
        <dbReference type="Proteomes" id="UP000375525"/>
    </source>
</evidence>
<accession>A0A5E7KZN0</accession>
<dbReference type="OrthoDB" id="6629535at2"/>
<dbReference type="AlphaFoldDB" id="A0A5E7KZN0"/>
<protein>
    <submittedName>
        <fullName evidence="1">Uncharacterized protein</fullName>
    </submittedName>
</protein>
<sequence length="324" mass="35334">MMNIAFANRINVSTDTLNAALLRKVDNHSFSGKTFTKLVSIANRDNKLSSAVAESIFKGRAAAGGVQVDAVSVKAVKVALSDALKHVKNEHAKAQFSTWLASCDSLLSIGRDKEKKGAEFNAGPDRLALLRQHHGEPIYLASGSYGCVLKMGDHVIKQFNKADPAAVLHELNICNDYMAVAKNQHNLAYLSQGELVMPFVEGGAPTQDEVKAGVKMLYKQGFIMGDPKPGNFKVTNEGVVPIDFGQVVKIEDPHSIHKSVKFAFVHDYMRGGYRSVPDELKGEYLNIFTAMSDSLGSESPFIFATIKQIRGVGYQLPNRNPVPQ</sequence>